<proteinExistence type="predicted"/>
<accession>A0AAV4SQF2</accession>
<sequence length="108" mass="11877">MRSSTHLLFPRSASSKRLCSCGPGSRRALLFKGPGLSAPRVSSVRAQHCLTVDPARGRLLDYFGKAAGRFYSLLQEPSNLVCSVELPTSLPCPSLPYIFAWDLTRHSR</sequence>
<evidence type="ECO:0000313" key="2">
    <source>
        <dbReference type="Proteomes" id="UP001054945"/>
    </source>
</evidence>
<dbReference type="EMBL" id="BPLR01009693">
    <property type="protein sequence ID" value="GIY33843.1"/>
    <property type="molecule type" value="Genomic_DNA"/>
</dbReference>
<dbReference type="Proteomes" id="UP001054945">
    <property type="component" value="Unassembled WGS sequence"/>
</dbReference>
<keyword evidence="2" id="KW-1185">Reference proteome</keyword>
<organism evidence="1 2">
    <name type="scientific">Caerostris extrusa</name>
    <name type="common">Bark spider</name>
    <name type="synonym">Caerostris bankana</name>
    <dbReference type="NCBI Taxonomy" id="172846"/>
    <lineage>
        <taxon>Eukaryota</taxon>
        <taxon>Metazoa</taxon>
        <taxon>Ecdysozoa</taxon>
        <taxon>Arthropoda</taxon>
        <taxon>Chelicerata</taxon>
        <taxon>Arachnida</taxon>
        <taxon>Araneae</taxon>
        <taxon>Araneomorphae</taxon>
        <taxon>Entelegynae</taxon>
        <taxon>Araneoidea</taxon>
        <taxon>Araneidae</taxon>
        <taxon>Caerostris</taxon>
    </lineage>
</organism>
<gene>
    <name evidence="1" type="ORF">CEXT_24551</name>
</gene>
<name>A0AAV4SQF2_CAEEX</name>
<evidence type="ECO:0000313" key="1">
    <source>
        <dbReference type="EMBL" id="GIY33843.1"/>
    </source>
</evidence>
<reference evidence="1 2" key="1">
    <citation type="submission" date="2021-06" db="EMBL/GenBank/DDBJ databases">
        <title>Caerostris extrusa draft genome.</title>
        <authorList>
            <person name="Kono N."/>
            <person name="Arakawa K."/>
        </authorList>
    </citation>
    <scope>NUCLEOTIDE SEQUENCE [LARGE SCALE GENOMIC DNA]</scope>
</reference>
<dbReference type="AlphaFoldDB" id="A0AAV4SQF2"/>
<comment type="caution">
    <text evidence="1">The sequence shown here is derived from an EMBL/GenBank/DDBJ whole genome shotgun (WGS) entry which is preliminary data.</text>
</comment>
<protein>
    <submittedName>
        <fullName evidence="1">Uncharacterized protein</fullName>
    </submittedName>
</protein>